<accession>A0A7J6M9F2</accession>
<proteinExistence type="predicted"/>
<organism evidence="1 2">
    <name type="scientific">Perkinsus chesapeaki</name>
    <name type="common">Clam parasite</name>
    <name type="synonym">Perkinsus andrewsi</name>
    <dbReference type="NCBI Taxonomy" id="330153"/>
    <lineage>
        <taxon>Eukaryota</taxon>
        <taxon>Sar</taxon>
        <taxon>Alveolata</taxon>
        <taxon>Perkinsozoa</taxon>
        <taxon>Perkinsea</taxon>
        <taxon>Perkinsida</taxon>
        <taxon>Perkinsidae</taxon>
        <taxon>Perkinsus</taxon>
    </lineage>
</organism>
<dbReference type="AlphaFoldDB" id="A0A7J6M9F2"/>
<reference evidence="1 2" key="1">
    <citation type="submission" date="2020-04" db="EMBL/GenBank/DDBJ databases">
        <title>Perkinsus chesapeaki whole genome sequence.</title>
        <authorList>
            <person name="Bogema D.R."/>
        </authorList>
    </citation>
    <scope>NUCLEOTIDE SEQUENCE [LARGE SCALE GENOMIC DNA]</scope>
    <source>
        <strain evidence="1">ATCC PRA-425</strain>
    </source>
</reference>
<feature type="non-terminal residue" evidence="1">
    <location>
        <position position="619"/>
    </location>
</feature>
<name>A0A7J6M9F2_PERCH</name>
<gene>
    <name evidence="1" type="ORF">FOL47_003444</name>
</gene>
<evidence type="ECO:0000313" key="1">
    <source>
        <dbReference type="EMBL" id="KAF4667671.1"/>
    </source>
</evidence>
<dbReference type="EMBL" id="JAAPAO010000206">
    <property type="protein sequence ID" value="KAF4667671.1"/>
    <property type="molecule type" value="Genomic_DNA"/>
</dbReference>
<protein>
    <submittedName>
        <fullName evidence="1">Uncharacterized protein</fullName>
    </submittedName>
</protein>
<dbReference type="OrthoDB" id="428629at2759"/>
<dbReference type="Proteomes" id="UP000591131">
    <property type="component" value="Unassembled WGS sequence"/>
</dbReference>
<evidence type="ECO:0000313" key="2">
    <source>
        <dbReference type="Proteomes" id="UP000591131"/>
    </source>
</evidence>
<sequence>MALLFQVKASANCWKNRYTDYSNSSVGYSHCCNPLNGPEGRAACFDGRGYTFRDCCSAKPVDGFSNLTEEAKEVGIDSKFNVVEFLTAPPFHDRFVELYPFVCSLLREGRYSMQCDILAVKWFGHAPSTEEEAREFSPALVCSRLDINADFCMTIYGRMWQHSVWRRDLHRGRLNMAECTYMMRLIYSLGISLATDVPRKSYDEKSSKMKEWFYWWWSDRMRRCEVINQRQSSNFTHKLPRTPPGSTSPHRTAILMSVAYNTKGTPIVKAALEMWKCYAQFHGYTFLVDEEPYDSYDGLYAVKFPSMKTEVAHRIKNHEPVDVNLGSPPSVGWMKWRAARRWIDEFDAIIIVDPDMLVSFTCYHIALHHLLRQGADIVLRDYPPKAELNAGFAIIRNSPNGRYFLDSLLTKARWYGLTLADQDALAETALQFVSSEVNDELPQESSSTVLNPVRYTGQCLDTMILYKTGLYSEADQVVCFQKHLSMLAGPWGSRGSRSLRFVDPREIDINYRVTLTSRISGTPMIVHWAGSVSKFTDMSTYVYRLIGMNLSAMVEGYDWATVCHDVIWDSASTASCVAGSSEDLWHSLCSVLVPHQPLGGYRLPDAYRPMTQVIGGAPP</sequence>
<comment type="caution">
    <text evidence="1">The sequence shown here is derived from an EMBL/GenBank/DDBJ whole genome shotgun (WGS) entry which is preliminary data.</text>
</comment>
<keyword evidence="2" id="KW-1185">Reference proteome</keyword>